<name>A0ACB8CE34_DERSI</name>
<dbReference type="EMBL" id="CM023476">
    <property type="protein sequence ID" value="KAH7941038.1"/>
    <property type="molecule type" value="Genomic_DNA"/>
</dbReference>
<proteinExistence type="predicted"/>
<organism evidence="1 2">
    <name type="scientific">Dermacentor silvarum</name>
    <name type="common">Tick</name>
    <dbReference type="NCBI Taxonomy" id="543639"/>
    <lineage>
        <taxon>Eukaryota</taxon>
        <taxon>Metazoa</taxon>
        <taxon>Ecdysozoa</taxon>
        <taxon>Arthropoda</taxon>
        <taxon>Chelicerata</taxon>
        <taxon>Arachnida</taxon>
        <taxon>Acari</taxon>
        <taxon>Parasitiformes</taxon>
        <taxon>Ixodida</taxon>
        <taxon>Ixodoidea</taxon>
        <taxon>Ixodidae</taxon>
        <taxon>Rhipicephalinae</taxon>
        <taxon>Dermacentor</taxon>
    </lineage>
</organism>
<keyword evidence="2" id="KW-1185">Reference proteome</keyword>
<evidence type="ECO:0000313" key="1">
    <source>
        <dbReference type="EMBL" id="KAH7941038.1"/>
    </source>
</evidence>
<gene>
    <name evidence="1" type="ORF">HPB49_009441</name>
</gene>
<reference evidence="1" key="1">
    <citation type="submission" date="2020-05" db="EMBL/GenBank/DDBJ databases">
        <title>Large-scale comparative analyses of tick genomes elucidate their genetic diversity and vector capacities.</title>
        <authorList>
            <person name="Jia N."/>
            <person name="Wang J."/>
            <person name="Shi W."/>
            <person name="Du L."/>
            <person name="Sun Y."/>
            <person name="Zhan W."/>
            <person name="Jiang J."/>
            <person name="Wang Q."/>
            <person name="Zhang B."/>
            <person name="Ji P."/>
            <person name="Sakyi L.B."/>
            <person name="Cui X."/>
            <person name="Yuan T."/>
            <person name="Jiang B."/>
            <person name="Yang W."/>
            <person name="Lam T.T.-Y."/>
            <person name="Chang Q."/>
            <person name="Ding S."/>
            <person name="Wang X."/>
            <person name="Zhu J."/>
            <person name="Ruan X."/>
            <person name="Zhao L."/>
            <person name="Wei J."/>
            <person name="Que T."/>
            <person name="Du C."/>
            <person name="Cheng J."/>
            <person name="Dai P."/>
            <person name="Han X."/>
            <person name="Huang E."/>
            <person name="Gao Y."/>
            <person name="Liu J."/>
            <person name="Shao H."/>
            <person name="Ye R."/>
            <person name="Li L."/>
            <person name="Wei W."/>
            <person name="Wang X."/>
            <person name="Wang C."/>
            <person name="Yang T."/>
            <person name="Huo Q."/>
            <person name="Li W."/>
            <person name="Guo W."/>
            <person name="Chen H."/>
            <person name="Zhou L."/>
            <person name="Ni X."/>
            <person name="Tian J."/>
            <person name="Zhou Y."/>
            <person name="Sheng Y."/>
            <person name="Liu T."/>
            <person name="Pan Y."/>
            <person name="Xia L."/>
            <person name="Li J."/>
            <person name="Zhao F."/>
            <person name="Cao W."/>
        </authorList>
    </citation>
    <scope>NUCLEOTIDE SEQUENCE</scope>
    <source>
        <strain evidence="1">Dsil-2018</strain>
    </source>
</reference>
<dbReference type="Proteomes" id="UP000821865">
    <property type="component" value="Chromosome 7"/>
</dbReference>
<evidence type="ECO:0000313" key="2">
    <source>
        <dbReference type="Proteomes" id="UP000821865"/>
    </source>
</evidence>
<protein>
    <submittedName>
        <fullName evidence="1">Uncharacterized protein</fullName>
    </submittedName>
</protein>
<sequence>MNLHILPPVSSPRFPQSSGLAEKGVQIVKLIMKTAETKQDFWLGLLSYRSSPLEDGRSPGELLQGRRLRTRLPDFSHHSSVSVTKHKQPEAGGRCLPALKKGEVVRVQDKAWTRKAQMLGRVAPISYEVATEDGRRLRRNRRHLLRTREQYREQQVESESSSSDESEGPTEPEWPQRGHSEERQSPSNRSPMEQPPAQVSVTQQDVLPQIRRYGWQTRPPDRLRYDNQAAAADLRPPRAHPGCGGLQRSQQTSLTPENDPTAMAYEVKDQDMSPDDFNADAGWTILAPRPSVIKTALSQPDLANLQRKGGNTNATVSTARNSVIKASRMPALPQDDIKIVIRIRGGINIAKVGQLKVTKAICMVGCIEPNERSEDTICPNLKQNIMVVSTPSEANAAKYLRIRNISIGEQTCSLDRRAGALEIEEPRSPVVMVQRALQEPEPEIHVNDTIRPQPTSWQG</sequence>
<comment type="caution">
    <text evidence="1">The sequence shown here is derived from an EMBL/GenBank/DDBJ whole genome shotgun (WGS) entry which is preliminary data.</text>
</comment>
<accession>A0ACB8CE34</accession>